<evidence type="ECO:0000313" key="1">
    <source>
        <dbReference type="EMBL" id="GJE94354.1"/>
    </source>
</evidence>
<proteinExistence type="predicted"/>
<evidence type="ECO:0008006" key="3">
    <source>
        <dbReference type="Google" id="ProtNLM"/>
    </source>
</evidence>
<dbReference type="Proteomes" id="UP000703269">
    <property type="component" value="Unassembled WGS sequence"/>
</dbReference>
<dbReference type="InterPro" id="IPR032675">
    <property type="entry name" value="LRR_dom_sf"/>
</dbReference>
<dbReference type="EMBL" id="BPQB01000039">
    <property type="protein sequence ID" value="GJE94354.1"/>
    <property type="molecule type" value="Genomic_DNA"/>
</dbReference>
<evidence type="ECO:0000313" key="2">
    <source>
        <dbReference type="Proteomes" id="UP000703269"/>
    </source>
</evidence>
<keyword evidence="2" id="KW-1185">Reference proteome</keyword>
<dbReference type="SUPFAM" id="SSF52047">
    <property type="entry name" value="RNI-like"/>
    <property type="match status" value="1"/>
</dbReference>
<comment type="caution">
    <text evidence="1">The sequence shown here is derived from an EMBL/GenBank/DDBJ whole genome shotgun (WGS) entry which is preliminary data.</text>
</comment>
<protein>
    <recommendedName>
        <fullName evidence="3">F-box domain-containing protein</fullName>
    </recommendedName>
</protein>
<sequence>MTSLDPLYQTLPNGVWTKDADGDLVVGTNAPTIGDWARFTVYASRIRELSFAYDTSALRPALLKLVMRLLPSLPRPPPPRLQALRIAHGYTEMEITLCLTALVHPKLRVLDIVWPSPEVGASMLSIMQLSCPSIRALVLGKANGLLPMVARFTQLQKLVCDDPDTTLDMRTLMVLARLPHLRHLSITSEFTSSSFTKTTEENIDNFFPSLKEIIFENVTGVLAVADFLCVIKLRSLRSLSLKYTLSGKPKKEMRALVYSIALHADLIALSLCSQEPASEEITEREVLGLGTLTHLRKVYLTDVLSCATRECFSKPLLLSWAKVQSIHFDCALWRQGNRGVIPALGFLETIIKDCPQLTDLRIALATIQIPRPRNANDRARERRFNPLRLTVPLPSSTFDSQLDPYDLAEYLSDICPGIEIVCEGGRNIQYPHARDKWAEVNRWIARLNAVRDAERRRIEQ</sequence>
<name>A0A9P3GIS7_9APHY</name>
<dbReference type="Gene3D" id="3.80.10.10">
    <property type="entry name" value="Ribonuclease Inhibitor"/>
    <property type="match status" value="1"/>
</dbReference>
<dbReference type="AlphaFoldDB" id="A0A9P3GIS7"/>
<accession>A0A9P3GIS7</accession>
<gene>
    <name evidence="1" type="ORF">PsYK624_105230</name>
</gene>
<reference evidence="1 2" key="1">
    <citation type="submission" date="2021-08" db="EMBL/GenBank/DDBJ databases">
        <title>Draft Genome Sequence of Phanerochaete sordida strain YK-624.</title>
        <authorList>
            <person name="Mori T."/>
            <person name="Dohra H."/>
            <person name="Suzuki T."/>
            <person name="Kawagishi H."/>
            <person name="Hirai H."/>
        </authorList>
    </citation>
    <scope>NUCLEOTIDE SEQUENCE [LARGE SCALE GENOMIC DNA]</scope>
    <source>
        <strain evidence="1 2">YK-624</strain>
    </source>
</reference>
<organism evidence="1 2">
    <name type="scientific">Phanerochaete sordida</name>
    <dbReference type="NCBI Taxonomy" id="48140"/>
    <lineage>
        <taxon>Eukaryota</taxon>
        <taxon>Fungi</taxon>
        <taxon>Dikarya</taxon>
        <taxon>Basidiomycota</taxon>
        <taxon>Agaricomycotina</taxon>
        <taxon>Agaricomycetes</taxon>
        <taxon>Polyporales</taxon>
        <taxon>Phanerochaetaceae</taxon>
        <taxon>Phanerochaete</taxon>
    </lineage>
</organism>